<name>A0A7X2D153_9LACT</name>
<dbReference type="RefSeq" id="WP_153496803.1">
    <property type="nucleotide sequence ID" value="NZ_CAXYUY010000003.1"/>
</dbReference>
<protein>
    <recommendedName>
        <fullName evidence="6">ECF transporter S component</fullName>
    </recommendedName>
</protein>
<dbReference type="Pfam" id="PF07155">
    <property type="entry name" value="ECF-ribofla_trS"/>
    <property type="match status" value="1"/>
</dbReference>
<proteinExistence type="predicted"/>
<dbReference type="PANTHER" id="PTHR37815">
    <property type="entry name" value="UPF0397 PROTEIN BC_2624-RELATED"/>
    <property type="match status" value="1"/>
</dbReference>
<organism evidence="4 5">
    <name type="scientific">Lactococcus hircilactis</name>
    <dbReference type="NCBI Taxonomy" id="1494462"/>
    <lineage>
        <taxon>Bacteria</taxon>
        <taxon>Bacillati</taxon>
        <taxon>Bacillota</taxon>
        <taxon>Bacilli</taxon>
        <taxon>Lactobacillales</taxon>
        <taxon>Streptococcaceae</taxon>
        <taxon>Lactococcus</taxon>
    </lineage>
</organism>
<dbReference type="AlphaFoldDB" id="A0A7X2D153"/>
<dbReference type="PANTHER" id="PTHR37815:SF3">
    <property type="entry name" value="UPF0397 PROTEIN SPR0429"/>
    <property type="match status" value="1"/>
</dbReference>
<gene>
    <name evidence="4" type="ORF">GHI93_09430</name>
</gene>
<evidence type="ECO:0000256" key="2">
    <source>
        <dbReference type="ARBA" id="ARBA00022989"/>
    </source>
</evidence>
<comment type="caution">
    <text evidence="4">The sequence shown here is derived from an EMBL/GenBank/DDBJ whole genome shotgun (WGS) entry which is preliminary data.</text>
</comment>
<dbReference type="GO" id="GO:0016020">
    <property type="term" value="C:membrane"/>
    <property type="evidence" value="ECO:0007669"/>
    <property type="project" value="InterPro"/>
</dbReference>
<accession>A0A7X2D153</accession>
<keyword evidence="1 3" id="KW-0812">Transmembrane</keyword>
<sequence>MQKYSTRSIAILGLLSAATYVVGRFVQIPIPAVNGYVTLLDAGIFTVALTFGKKEGAIVGGLAAFLADLTSGFPQWMFFSLLIHGFQGYFGALTKKIWLNYLLSALTMVGGYFLATWVLYGFVAAINPLTNIPNLIQTTLGYVLGTMFSKLLERTGIAHGFKNN</sequence>
<dbReference type="InterPro" id="IPR009825">
    <property type="entry name" value="ECF_substrate-spec-like"/>
</dbReference>
<evidence type="ECO:0008006" key="6">
    <source>
        <dbReference type="Google" id="ProtNLM"/>
    </source>
</evidence>
<dbReference type="Proteomes" id="UP000439550">
    <property type="component" value="Unassembled WGS sequence"/>
</dbReference>
<dbReference type="OrthoDB" id="411368at2"/>
<dbReference type="Gene3D" id="1.10.1760.20">
    <property type="match status" value="1"/>
</dbReference>
<evidence type="ECO:0000313" key="5">
    <source>
        <dbReference type="Proteomes" id="UP000439550"/>
    </source>
</evidence>
<feature type="transmembrane region" description="Helical" evidence="3">
    <location>
        <begin position="33"/>
        <end position="51"/>
    </location>
</feature>
<feature type="transmembrane region" description="Helical" evidence="3">
    <location>
        <begin position="98"/>
        <end position="123"/>
    </location>
</feature>
<dbReference type="EMBL" id="WITJ01000012">
    <property type="protein sequence ID" value="MQW40146.1"/>
    <property type="molecule type" value="Genomic_DNA"/>
</dbReference>
<keyword evidence="3" id="KW-0472">Membrane</keyword>
<keyword evidence="2 3" id="KW-1133">Transmembrane helix</keyword>
<evidence type="ECO:0000313" key="4">
    <source>
        <dbReference type="EMBL" id="MQW40146.1"/>
    </source>
</evidence>
<reference evidence="4 5" key="1">
    <citation type="submission" date="2019-10" db="EMBL/GenBank/DDBJ databases">
        <authorList>
            <person name="Dong K."/>
        </authorList>
    </citation>
    <scope>NUCLEOTIDE SEQUENCE [LARGE SCALE GENOMIC DNA]</scope>
    <source>
        <strain evidence="4 5">DSM 28960</strain>
    </source>
</reference>
<evidence type="ECO:0000256" key="3">
    <source>
        <dbReference type="SAM" id="Phobius"/>
    </source>
</evidence>
<evidence type="ECO:0000256" key="1">
    <source>
        <dbReference type="ARBA" id="ARBA00022692"/>
    </source>
</evidence>
<keyword evidence="5" id="KW-1185">Reference proteome</keyword>